<evidence type="ECO:0000256" key="3">
    <source>
        <dbReference type="ARBA" id="ARBA00022578"/>
    </source>
</evidence>
<dbReference type="AlphaFoldDB" id="A0A5J4QKV2"/>
<evidence type="ECO:0000259" key="5">
    <source>
        <dbReference type="Pfam" id="PF03811"/>
    </source>
</evidence>
<organism evidence="6">
    <name type="scientific">termite gut metagenome</name>
    <dbReference type="NCBI Taxonomy" id="433724"/>
    <lineage>
        <taxon>unclassified sequences</taxon>
        <taxon>metagenomes</taxon>
        <taxon>organismal metagenomes</taxon>
    </lineage>
</organism>
<dbReference type="Pfam" id="PF03811">
    <property type="entry name" value="Zn_ribbon_InsA"/>
    <property type="match status" value="1"/>
</dbReference>
<dbReference type="Pfam" id="PF03400">
    <property type="entry name" value="DDE_Tnp_IS1"/>
    <property type="match status" value="1"/>
</dbReference>
<protein>
    <recommendedName>
        <fullName evidence="5">InsA N-terminal zinc ribbon domain-containing protein</fullName>
    </recommendedName>
</protein>
<reference evidence="6" key="1">
    <citation type="submission" date="2019-03" db="EMBL/GenBank/DDBJ databases">
        <title>Single cell metagenomics reveals metabolic interactions within the superorganism composed of flagellate Streblomastix strix and complex community of Bacteroidetes bacteria on its surface.</title>
        <authorList>
            <person name="Treitli S.C."/>
            <person name="Kolisko M."/>
            <person name="Husnik F."/>
            <person name="Keeling P."/>
            <person name="Hampl V."/>
        </authorList>
    </citation>
    <scope>NUCLEOTIDE SEQUENCE</scope>
    <source>
        <strain evidence="6">STM</strain>
    </source>
</reference>
<dbReference type="GO" id="GO:0004803">
    <property type="term" value="F:transposase activity"/>
    <property type="evidence" value="ECO:0007669"/>
    <property type="project" value="InterPro"/>
</dbReference>
<dbReference type="GO" id="GO:0006313">
    <property type="term" value="P:DNA transposition"/>
    <property type="evidence" value="ECO:0007669"/>
    <property type="project" value="InterPro"/>
</dbReference>
<evidence type="ECO:0000256" key="2">
    <source>
        <dbReference type="ARBA" id="ARBA00008841"/>
    </source>
</evidence>
<accession>A0A5J4QKV2</accession>
<comment type="function">
    <text evidence="1">Absolutely required for transposition of IS1.</text>
</comment>
<dbReference type="PANTHER" id="PTHR33293">
    <property type="entry name" value="INSERTION ELEMENT IS1 1 PROTEIN INSB-RELATED"/>
    <property type="match status" value="1"/>
</dbReference>
<evidence type="ECO:0000256" key="1">
    <source>
        <dbReference type="ARBA" id="ARBA00004091"/>
    </source>
</evidence>
<dbReference type="InterPro" id="IPR005063">
    <property type="entry name" value="Transposase_27"/>
</dbReference>
<dbReference type="GO" id="GO:0003677">
    <property type="term" value="F:DNA binding"/>
    <property type="evidence" value="ECO:0007669"/>
    <property type="project" value="InterPro"/>
</dbReference>
<dbReference type="InterPro" id="IPR051354">
    <property type="entry name" value="Transposase_27_IS1"/>
</dbReference>
<comment type="similarity">
    <text evidence="2">Belongs to the transposase 27 family.</text>
</comment>
<dbReference type="InterPro" id="IPR003220">
    <property type="entry name" value="InsA_N_dom_Znf"/>
</dbReference>
<evidence type="ECO:0000313" key="6">
    <source>
        <dbReference type="EMBL" id="KAA6322122.1"/>
    </source>
</evidence>
<gene>
    <name evidence="6" type="ORF">EZS27_028303</name>
</gene>
<feature type="domain" description="InsA N-terminal zinc ribbon" evidence="5">
    <location>
        <begin position="4"/>
        <end position="35"/>
    </location>
</feature>
<sequence length="176" mass="20211">MKITLTLHCPDCQSTKIKKNGKKASGKQNYLCRNCFHPFIGDHALTNKGCHSGLMKRILLMLVRGIGIRDISQIEEVSIRKVLAVLVNSHHVITPLKSYYDRLETDEFWTYVGNKGKKYWLIYAYERQSSEIVAYVWDKRDLKTAKRLREKLIKPGVSFGCVLNSILSASLSFLEM</sequence>
<dbReference type="NCBIfam" id="NF033558">
    <property type="entry name" value="transpos_IS1"/>
    <property type="match status" value="1"/>
</dbReference>
<keyword evidence="4" id="KW-0233">DNA recombination</keyword>
<proteinExistence type="inferred from homology"/>
<dbReference type="PANTHER" id="PTHR33293:SF1">
    <property type="entry name" value="INSERTION ELEMENT IS1 1 PROTEIN INSB-RELATED"/>
    <property type="match status" value="1"/>
</dbReference>
<name>A0A5J4QKV2_9ZZZZ</name>
<keyword evidence="3" id="KW-0815">Transposition</keyword>
<dbReference type="EMBL" id="SNRY01003123">
    <property type="protein sequence ID" value="KAA6322122.1"/>
    <property type="molecule type" value="Genomic_DNA"/>
</dbReference>
<evidence type="ECO:0000256" key="4">
    <source>
        <dbReference type="ARBA" id="ARBA00023172"/>
    </source>
</evidence>
<comment type="caution">
    <text evidence="6">The sequence shown here is derived from an EMBL/GenBank/DDBJ whole genome shotgun (WGS) entry which is preliminary data.</text>
</comment>